<feature type="signal peptide" evidence="1">
    <location>
        <begin position="1"/>
        <end position="18"/>
    </location>
</feature>
<name>A0A9P1FFE3_9DINO</name>
<dbReference type="EMBL" id="CAMXCT030000027">
    <property type="protein sequence ID" value="CAL4759992.1"/>
    <property type="molecule type" value="Genomic_DNA"/>
</dbReference>
<evidence type="ECO:0000313" key="3">
    <source>
        <dbReference type="EMBL" id="CAL1126055.1"/>
    </source>
</evidence>
<dbReference type="AlphaFoldDB" id="A0A9P1FFE3"/>
<evidence type="ECO:0000313" key="4">
    <source>
        <dbReference type="Proteomes" id="UP001152797"/>
    </source>
</evidence>
<proteinExistence type="predicted"/>
<comment type="caution">
    <text evidence="2">The sequence shown here is derived from an EMBL/GenBank/DDBJ whole genome shotgun (WGS) entry which is preliminary data.</text>
</comment>
<dbReference type="EMBL" id="CAMXCT010000027">
    <property type="protein sequence ID" value="CAI3972680.1"/>
    <property type="molecule type" value="Genomic_DNA"/>
</dbReference>
<evidence type="ECO:0000313" key="2">
    <source>
        <dbReference type="EMBL" id="CAI3972680.1"/>
    </source>
</evidence>
<reference evidence="2" key="1">
    <citation type="submission" date="2022-10" db="EMBL/GenBank/DDBJ databases">
        <authorList>
            <person name="Chen Y."/>
            <person name="Dougan E. K."/>
            <person name="Chan C."/>
            <person name="Rhodes N."/>
            <person name="Thang M."/>
        </authorList>
    </citation>
    <scope>NUCLEOTIDE SEQUENCE</scope>
</reference>
<gene>
    <name evidence="2" type="ORF">C1SCF055_LOCUS1243</name>
</gene>
<keyword evidence="1" id="KW-0732">Signal</keyword>
<keyword evidence="4" id="KW-1185">Reference proteome</keyword>
<protein>
    <recommendedName>
        <fullName evidence="5">Apple domain-containing protein</fullName>
    </recommendedName>
</protein>
<feature type="chain" id="PRO_5043271794" description="Apple domain-containing protein" evidence="1">
    <location>
        <begin position="19"/>
        <end position="590"/>
    </location>
</feature>
<organism evidence="2">
    <name type="scientific">Cladocopium goreaui</name>
    <dbReference type="NCBI Taxonomy" id="2562237"/>
    <lineage>
        <taxon>Eukaryota</taxon>
        <taxon>Sar</taxon>
        <taxon>Alveolata</taxon>
        <taxon>Dinophyceae</taxon>
        <taxon>Suessiales</taxon>
        <taxon>Symbiodiniaceae</taxon>
        <taxon>Cladocopium</taxon>
    </lineage>
</organism>
<accession>A0A9P1FFE3</accession>
<dbReference type="Proteomes" id="UP001152797">
    <property type="component" value="Unassembled WGS sequence"/>
</dbReference>
<sequence length="590" mass="65485">MLHWKLFVLAFHVHIAAGENHRVKTAKENCLLQKAGSGVQLSRSKSVPDGMMRVKKAIFENRCEHPVYLYGYQDSDPTYVKIEPRATEEFVEERGFLPWREQRITLSYGIFFDGLLRPTNLDAAVIELNADYLSWVVPKSHISFLGQLGFSNLNLELALWLDRINGTLAVETPANPACFSRAKTAFNVSECNFSDGSAKVISRTWGELCMPVCPDTGEASEAPCETSCFVEPGVPLKYPEYISHRSLAWKQGQWMPSPATVDQFVREGGQQWSATFECWDFQTGPEGFPICDGYDPKSLPDELGVWQVVSCPDGEIDPPPVPNYSGGIQTTCQNLSDTCMEDLKWAMQVGIFQEPAWYPGLSHNSSADEFQALLHTVLGSCPPPCTNEPHFQAVDGAIGRVCRGLTPTDNANIYFTVRVANSTDQCKQLCRDYPGCKGIEFAIASGRCEIWLREGGILASNSMDGFECWRYVDPSAGSTLPNITTTLMPHRLMYFEGLDGGPTQDRVCRGGTIYDNRAEYFSVYWTSTLEGCKSQCVEISDCKGIEYASSFGRCEVWTRAEGIQAVKVSPDSECWIYAPPGTGVGTIDAW</sequence>
<dbReference type="EMBL" id="CAMXCT020000027">
    <property type="protein sequence ID" value="CAL1126055.1"/>
    <property type="molecule type" value="Genomic_DNA"/>
</dbReference>
<evidence type="ECO:0000256" key="1">
    <source>
        <dbReference type="SAM" id="SignalP"/>
    </source>
</evidence>
<dbReference type="OrthoDB" id="10310533at2759"/>
<reference evidence="3" key="2">
    <citation type="submission" date="2024-04" db="EMBL/GenBank/DDBJ databases">
        <authorList>
            <person name="Chen Y."/>
            <person name="Shah S."/>
            <person name="Dougan E. K."/>
            <person name="Thang M."/>
            <person name="Chan C."/>
        </authorList>
    </citation>
    <scope>NUCLEOTIDE SEQUENCE [LARGE SCALE GENOMIC DNA]</scope>
</reference>
<evidence type="ECO:0008006" key="5">
    <source>
        <dbReference type="Google" id="ProtNLM"/>
    </source>
</evidence>